<evidence type="ECO:0000256" key="1">
    <source>
        <dbReference type="ARBA" id="ARBA00009013"/>
    </source>
</evidence>
<accession>A0ABY7KUE6</accession>
<feature type="domain" description="STAS" evidence="3">
    <location>
        <begin position="1"/>
        <end position="105"/>
    </location>
</feature>
<dbReference type="PANTHER" id="PTHR33495:SF2">
    <property type="entry name" value="ANTI-SIGMA FACTOR ANTAGONIST TM_1081-RELATED"/>
    <property type="match status" value="1"/>
</dbReference>
<evidence type="ECO:0000313" key="5">
    <source>
        <dbReference type="Proteomes" id="UP001164439"/>
    </source>
</evidence>
<name>A0ABY7KUE6_9ACTN</name>
<dbReference type="NCBIfam" id="TIGR00377">
    <property type="entry name" value="ant_ant_sig"/>
    <property type="match status" value="1"/>
</dbReference>
<dbReference type="Pfam" id="PF01740">
    <property type="entry name" value="STAS"/>
    <property type="match status" value="1"/>
</dbReference>
<organism evidence="4 5">
    <name type="scientific">Streptomyces cinnabarinus</name>
    <dbReference type="NCBI Taxonomy" id="67287"/>
    <lineage>
        <taxon>Bacteria</taxon>
        <taxon>Bacillati</taxon>
        <taxon>Actinomycetota</taxon>
        <taxon>Actinomycetes</taxon>
        <taxon>Kitasatosporales</taxon>
        <taxon>Streptomycetaceae</taxon>
        <taxon>Streptomyces</taxon>
    </lineage>
</organism>
<dbReference type="Proteomes" id="UP001164439">
    <property type="component" value="Chromosome"/>
</dbReference>
<dbReference type="CDD" id="cd07043">
    <property type="entry name" value="STAS_anti-anti-sigma_factors"/>
    <property type="match status" value="1"/>
</dbReference>
<dbReference type="InterPro" id="IPR003658">
    <property type="entry name" value="Anti-sigma_ant"/>
</dbReference>
<dbReference type="PROSITE" id="PS50801">
    <property type="entry name" value="STAS"/>
    <property type="match status" value="1"/>
</dbReference>
<evidence type="ECO:0000259" key="3">
    <source>
        <dbReference type="PROSITE" id="PS50801"/>
    </source>
</evidence>
<dbReference type="SUPFAM" id="SSF52091">
    <property type="entry name" value="SpoIIaa-like"/>
    <property type="match status" value="1"/>
</dbReference>
<dbReference type="EMBL" id="CP114413">
    <property type="protein sequence ID" value="WAZ27280.1"/>
    <property type="molecule type" value="Genomic_DNA"/>
</dbReference>
<proteinExistence type="inferred from homology"/>
<sequence length="114" mass="12419">MTLVSVLSKDLDAEISVYTAPALRKVLADLVNQGRHFLVVDLTFVDFIDSTGLGVLVGCLKRLRPHDGAIAVVVPALRMEKAFRITGLSSVFPKFDTVDSAVEFLGRQVPRAHV</sequence>
<evidence type="ECO:0000313" key="4">
    <source>
        <dbReference type="EMBL" id="WAZ27280.1"/>
    </source>
</evidence>
<dbReference type="InterPro" id="IPR002645">
    <property type="entry name" value="STAS_dom"/>
</dbReference>
<keyword evidence="5" id="KW-1185">Reference proteome</keyword>
<dbReference type="PANTHER" id="PTHR33495">
    <property type="entry name" value="ANTI-SIGMA FACTOR ANTAGONIST TM_1081-RELATED-RELATED"/>
    <property type="match status" value="1"/>
</dbReference>
<protein>
    <recommendedName>
        <fullName evidence="2">Anti-sigma factor antagonist</fullName>
    </recommendedName>
</protein>
<evidence type="ECO:0000256" key="2">
    <source>
        <dbReference type="RuleBase" id="RU003749"/>
    </source>
</evidence>
<dbReference type="RefSeq" id="WP_336298853.1">
    <property type="nucleotide sequence ID" value="NZ_CP114413.1"/>
</dbReference>
<gene>
    <name evidence="4" type="ORF">STRCI_007221</name>
</gene>
<dbReference type="InterPro" id="IPR036513">
    <property type="entry name" value="STAS_dom_sf"/>
</dbReference>
<comment type="similarity">
    <text evidence="1 2">Belongs to the anti-sigma-factor antagonist family.</text>
</comment>
<reference evidence="4" key="1">
    <citation type="submission" date="2022-12" db="EMBL/GenBank/DDBJ databases">
        <authorList>
            <person name="Ruckert C."/>
            <person name="Busche T."/>
            <person name="Kalinowski J."/>
            <person name="Wittmann C."/>
        </authorList>
    </citation>
    <scope>NUCLEOTIDE SEQUENCE</scope>
    <source>
        <strain evidence="4">DSM 40467</strain>
    </source>
</reference>
<dbReference type="Gene3D" id="3.30.750.24">
    <property type="entry name" value="STAS domain"/>
    <property type="match status" value="1"/>
</dbReference>